<organism evidence="1 2">
    <name type="scientific">Ectocarpus siliculosus</name>
    <name type="common">Brown alga</name>
    <name type="synonym">Conferva siliculosa</name>
    <dbReference type="NCBI Taxonomy" id="2880"/>
    <lineage>
        <taxon>Eukaryota</taxon>
        <taxon>Sar</taxon>
        <taxon>Stramenopiles</taxon>
        <taxon>Ochrophyta</taxon>
        <taxon>PX clade</taxon>
        <taxon>Phaeophyceae</taxon>
        <taxon>Ectocarpales</taxon>
        <taxon>Ectocarpaceae</taxon>
        <taxon>Ectocarpus</taxon>
    </lineage>
</organism>
<protein>
    <submittedName>
        <fullName evidence="1">Uncharacterized protein</fullName>
    </submittedName>
</protein>
<dbReference type="EMBL" id="FN649760">
    <property type="protein sequence ID" value="CBJ29137.1"/>
    <property type="molecule type" value="Genomic_DNA"/>
</dbReference>
<dbReference type="InterPro" id="IPR036514">
    <property type="entry name" value="SGNH_hydro_sf"/>
</dbReference>
<gene>
    <name evidence="1" type="ORF">Esi_0135_0040</name>
</gene>
<evidence type="ECO:0000313" key="2">
    <source>
        <dbReference type="Proteomes" id="UP000002630"/>
    </source>
</evidence>
<dbReference type="Proteomes" id="UP000002630">
    <property type="component" value="Unassembled WGS sequence"/>
</dbReference>
<reference evidence="1 2" key="1">
    <citation type="journal article" date="2010" name="Nature">
        <title>The Ectocarpus genome and the independent evolution of multicellularity in brown algae.</title>
        <authorList>
            <person name="Cock J.M."/>
            <person name="Sterck L."/>
            <person name="Rouze P."/>
            <person name="Scornet D."/>
            <person name="Allen A.E."/>
            <person name="Amoutzias G."/>
            <person name="Anthouard V."/>
            <person name="Artiguenave F."/>
            <person name="Aury J.M."/>
            <person name="Badger J.H."/>
            <person name="Beszteri B."/>
            <person name="Billiau K."/>
            <person name="Bonnet E."/>
            <person name="Bothwell J.H."/>
            <person name="Bowler C."/>
            <person name="Boyen C."/>
            <person name="Brownlee C."/>
            <person name="Carrano C.J."/>
            <person name="Charrier B."/>
            <person name="Cho G.Y."/>
            <person name="Coelho S.M."/>
            <person name="Collen J."/>
            <person name="Corre E."/>
            <person name="Da Silva C."/>
            <person name="Delage L."/>
            <person name="Delaroque N."/>
            <person name="Dittami S.M."/>
            <person name="Doulbeau S."/>
            <person name="Elias M."/>
            <person name="Farnham G."/>
            <person name="Gachon C.M."/>
            <person name="Gschloessl B."/>
            <person name="Heesch S."/>
            <person name="Jabbari K."/>
            <person name="Jubin C."/>
            <person name="Kawai H."/>
            <person name="Kimura K."/>
            <person name="Kloareg B."/>
            <person name="Kupper F.C."/>
            <person name="Lang D."/>
            <person name="Le Bail A."/>
            <person name="Leblanc C."/>
            <person name="Lerouge P."/>
            <person name="Lohr M."/>
            <person name="Lopez P.J."/>
            <person name="Martens C."/>
            <person name="Maumus F."/>
            <person name="Michel G."/>
            <person name="Miranda-Saavedra D."/>
            <person name="Morales J."/>
            <person name="Moreau H."/>
            <person name="Motomura T."/>
            <person name="Nagasato C."/>
            <person name="Napoli C.A."/>
            <person name="Nelson D.R."/>
            <person name="Nyvall-Collen P."/>
            <person name="Peters A.F."/>
            <person name="Pommier C."/>
            <person name="Potin P."/>
            <person name="Poulain J."/>
            <person name="Quesneville H."/>
            <person name="Read B."/>
            <person name="Rensing S.A."/>
            <person name="Ritter A."/>
            <person name="Rousvoal S."/>
            <person name="Samanta M."/>
            <person name="Samson G."/>
            <person name="Schroeder D.C."/>
            <person name="Segurens B."/>
            <person name="Strittmatter M."/>
            <person name="Tonon T."/>
            <person name="Tregear J.W."/>
            <person name="Valentin K."/>
            <person name="von Dassow P."/>
            <person name="Yamagishi T."/>
            <person name="Van de Peer Y."/>
            <person name="Wincker P."/>
        </authorList>
    </citation>
    <scope>NUCLEOTIDE SEQUENCE [LARGE SCALE GENOMIC DNA]</scope>
    <source>
        <strain evidence="2">Ec32 / CCAP1310/4</strain>
    </source>
</reference>
<dbReference type="AlphaFoldDB" id="D7FJN5"/>
<sequence length="472" mass="51638">MKPDQVVGGLVLLGAASARASGVATRPNKFKKWRFENPPKMVVFGDSNSDTGRRYNAPNSFQLKEDGIGAFPWKRLYDGPDSDEKTSAYMPFEGSVSNGKAWPTWLRIPDEHNFATSSASATDAFRSRERCTGYTGEGEDFPTATLEEQIDRYFYEIVNETDETLDYTHVIFIGTNELNRVVEAITRYSTGGEGYEDPVAFEKVFEVDATTGFPVFDASGLPVPTFAPMIEEVLGAWDEGIGRLIGAGVTGRILLANVGSPKGLTGIAGTETAILLDSVAQALRVGAQLLVAKYSHQVRMLDLYTLFAALVDDESIFTDLGFTPGEGSLLADSCIQVNFFVDDAAEIMGTQALRNPDCQEECTLCADSTTPCATCLVDQPAITKCDDPSNKVFYDGVHFTTDFHLIFGEAIRQCSKDSPNFDRPFVGVMCPEEEWCTASVSQSGKRYVRLPVDLTDLWAVWPLGGSVWSSFE</sequence>
<name>D7FJN5_ECTSI</name>
<dbReference type="Gene3D" id="3.40.50.1110">
    <property type="entry name" value="SGNH hydrolase"/>
    <property type="match status" value="1"/>
</dbReference>
<proteinExistence type="predicted"/>
<dbReference type="OrthoDB" id="1600564at2759"/>
<dbReference type="InParanoid" id="D7FJN5"/>
<evidence type="ECO:0000313" key="1">
    <source>
        <dbReference type="EMBL" id="CBJ29137.1"/>
    </source>
</evidence>
<accession>D7FJN5</accession>
<keyword evidence="2" id="KW-1185">Reference proteome</keyword>